<evidence type="ECO:0000259" key="2">
    <source>
        <dbReference type="PROSITE" id="PS50280"/>
    </source>
</evidence>
<reference evidence="4" key="1">
    <citation type="submission" date="2015-07" db="EMBL/GenBank/DDBJ databases">
        <authorList>
            <person name="Teixeira M.M."/>
            <person name="Souza R.C."/>
            <person name="Almeida L.G."/>
            <person name="Vicente V.A."/>
            <person name="de Hoog S."/>
            <person name="Bocca A.L."/>
            <person name="de Almeida S.R."/>
            <person name="Vasconcelos A.T."/>
            <person name="Felipe M.S."/>
        </authorList>
    </citation>
    <scope>NUCLEOTIDE SEQUENCE [LARGE SCALE GENOMIC DNA]</scope>
    <source>
        <strain evidence="4">KSF</strain>
    </source>
</reference>
<feature type="region of interest" description="Disordered" evidence="1">
    <location>
        <begin position="261"/>
        <end position="280"/>
    </location>
</feature>
<organism evidence="3 4">
    <name type="scientific">Cladophialophora carrionii</name>
    <dbReference type="NCBI Taxonomy" id="86049"/>
    <lineage>
        <taxon>Eukaryota</taxon>
        <taxon>Fungi</taxon>
        <taxon>Dikarya</taxon>
        <taxon>Ascomycota</taxon>
        <taxon>Pezizomycotina</taxon>
        <taxon>Eurotiomycetes</taxon>
        <taxon>Chaetothyriomycetidae</taxon>
        <taxon>Chaetothyriales</taxon>
        <taxon>Herpotrichiellaceae</taxon>
        <taxon>Cladophialophora</taxon>
    </lineage>
</organism>
<evidence type="ECO:0000313" key="3">
    <source>
        <dbReference type="EMBL" id="OCT52615.1"/>
    </source>
</evidence>
<dbReference type="PROSITE" id="PS50280">
    <property type="entry name" value="SET"/>
    <property type="match status" value="1"/>
</dbReference>
<dbReference type="SUPFAM" id="SSF82199">
    <property type="entry name" value="SET domain"/>
    <property type="match status" value="1"/>
</dbReference>
<dbReference type="STRING" id="86049.A0A1C1CW05"/>
<evidence type="ECO:0000256" key="1">
    <source>
        <dbReference type="SAM" id="MobiDB-lite"/>
    </source>
</evidence>
<keyword evidence="4" id="KW-1185">Reference proteome</keyword>
<dbReference type="EMBL" id="LGRB01000008">
    <property type="protein sequence ID" value="OCT52615.1"/>
    <property type="molecule type" value="Genomic_DNA"/>
</dbReference>
<protein>
    <recommendedName>
        <fullName evidence="2">SET domain-containing protein</fullName>
    </recommendedName>
</protein>
<proteinExistence type="predicted"/>
<accession>A0A1C1CW05</accession>
<evidence type="ECO:0000313" key="4">
    <source>
        <dbReference type="Proteomes" id="UP000094526"/>
    </source>
</evidence>
<feature type="domain" description="SET" evidence="2">
    <location>
        <begin position="262"/>
        <end position="494"/>
    </location>
</feature>
<dbReference type="Proteomes" id="UP000094526">
    <property type="component" value="Unassembled WGS sequence"/>
</dbReference>
<sequence length="494" mass="54489">MENLPLPLSSPSSVLTPGSDIKPIIDRYSTKVRLHNPVGFIELTSQQDIVPIDPTLTSLTRVLRNGGTLDQAGWSARSLWLTSISLPELGAFDGHKAYLLAGGEYQGPLKEDLEEEPNDAKSEAIFAVSHGLLYAGCYAEAYLMISLKTNFLEAHGDREKEKLIDLKLAAGAAFEQAIKQHSEQYAQATKQGIQQHSALSDELPNFMLVPAIRDGRVRVTKYPLIPEELYGLQAAAFGRLNFELKILCKVPGSCVIQKKAPLSNEGSSTEEPGSRTGYGIQVTRDIPRGALLFSERTELYSHTHSDDLRPCKNCVLDVPENRQADGTYEYTTSFCSNSCARKFARFVHVPEELFRNVLQDTVQWVNQNPGQHPLSAPSIATLNADYGGAMYVSYDRHIAAAIDELQRQDIDVYSGATWDGCVVMDILARVQNNSRAFNVDEEASFVALTRLFSLINDGPANVTFTWRTYGAAATVEVTANRDLRKGEELFIGPV</sequence>
<dbReference type="VEuPathDB" id="FungiDB:G647_04003"/>
<gene>
    <name evidence="3" type="ORF">CLCR_10103</name>
</gene>
<dbReference type="OrthoDB" id="438641at2759"/>
<comment type="caution">
    <text evidence="3">The sequence shown here is derived from an EMBL/GenBank/DDBJ whole genome shotgun (WGS) entry which is preliminary data.</text>
</comment>
<dbReference type="AlphaFoldDB" id="A0A1C1CW05"/>
<dbReference type="InterPro" id="IPR001214">
    <property type="entry name" value="SET_dom"/>
</dbReference>
<name>A0A1C1CW05_9EURO</name>
<dbReference type="InterPro" id="IPR046341">
    <property type="entry name" value="SET_dom_sf"/>
</dbReference>
<dbReference type="VEuPathDB" id="FungiDB:CLCR_10103"/>